<dbReference type="PROSITE" id="PS00584">
    <property type="entry name" value="PFKB_KINASES_2"/>
    <property type="match status" value="1"/>
</dbReference>
<keyword evidence="6" id="KW-1185">Reference proteome</keyword>
<sequence>MKKYHVCGLGNALVDTEIEVSEKNLKDLGIEKGLMTLVDEERQHFLQNNLSDHLVMSKRACGGSAANTVISLSQFGGKGFLSCKVADDENGQFYMQDLIDNGVDYNADAQISQGITGKCLVMITDDADRTMNTFLGISSELATTDIDASAIKNSEYLYIEGYLVTGESSLNAVLEACDIARQAGTKIALSLSDPGIVEYFRDALKSIVGDGVDLLFCNEQEALSWCQTDDLDRALEQLQNSAAQFAVTLGSEGAVVFDGSDYLRAPAQPITAVDTNGAGDMFAGAYLYGITQGYSCLSAAVFANRAASAVVGQYGPRLHSAEYDGLKEGLKSFLGA</sequence>
<dbReference type="InterPro" id="IPR052700">
    <property type="entry name" value="Carb_kinase_PfkB-like"/>
</dbReference>
<comment type="similarity">
    <text evidence="1">Belongs to the carbohydrate kinase PfkB family.</text>
</comment>
<dbReference type="EMBL" id="AAPI01000001">
    <property type="protein sequence ID" value="EAS47718.1"/>
    <property type="molecule type" value="Genomic_DNA"/>
</dbReference>
<evidence type="ECO:0000259" key="4">
    <source>
        <dbReference type="Pfam" id="PF00294"/>
    </source>
</evidence>
<dbReference type="STRING" id="314287.GB2207_07916"/>
<dbReference type="InterPro" id="IPR029056">
    <property type="entry name" value="Ribokinase-like"/>
</dbReference>
<evidence type="ECO:0000313" key="6">
    <source>
        <dbReference type="Proteomes" id="UP000005555"/>
    </source>
</evidence>
<dbReference type="PANTHER" id="PTHR43320:SF3">
    <property type="entry name" value="CARBOHYDRATE KINASE PFKB DOMAIN-CONTAINING PROTEIN"/>
    <property type="match status" value="1"/>
</dbReference>
<accession>Q1YVJ0</accession>
<keyword evidence="3" id="KW-0418">Kinase</keyword>
<dbReference type="Pfam" id="PF00294">
    <property type="entry name" value="PfkB"/>
    <property type="match status" value="1"/>
</dbReference>
<feature type="domain" description="Carbohydrate kinase PfkB" evidence="4">
    <location>
        <begin position="58"/>
        <end position="318"/>
    </location>
</feature>
<dbReference type="InterPro" id="IPR002173">
    <property type="entry name" value="Carboh/pur_kinase_PfkB_CS"/>
</dbReference>
<dbReference type="CDD" id="cd01168">
    <property type="entry name" value="adenosine_kinase"/>
    <property type="match status" value="1"/>
</dbReference>
<reference evidence="5 6" key="1">
    <citation type="submission" date="2006-03" db="EMBL/GenBank/DDBJ databases">
        <authorList>
            <person name="Giovannoni S.J."/>
            <person name="Cho J.-C."/>
            <person name="Ferriera S."/>
            <person name="Johnson J."/>
            <person name="Kravitz S."/>
            <person name="Halpern A."/>
            <person name="Remington K."/>
            <person name="Beeson K."/>
            <person name="Tran B."/>
            <person name="Rogers Y.-H."/>
            <person name="Friedman R."/>
            <person name="Venter J.C."/>
        </authorList>
    </citation>
    <scope>NUCLEOTIDE SEQUENCE [LARGE SCALE GENOMIC DNA]</scope>
    <source>
        <strain evidence="5 6">HTCC2207</strain>
    </source>
</reference>
<dbReference type="HOGENOM" id="CLU_027634_5_1_6"/>
<evidence type="ECO:0000313" key="5">
    <source>
        <dbReference type="EMBL" id="EAS47718.1"/>
    </source>
</evidence>
<gene>
    <name evidence="5" type="ORF">GB2207_07916</name>
</gene>
<proteinExistence type="inferred from homology"/>
<organism evidence="5 6">
    <name type="scientific">gamma proteobacterium HTCC2207</name>
    <dbReference type="NCBI Taxonomy" id="314287"/>
    <lineage>
        <taxon>Bacteria</taxon>
        <taxon>Pseudomonadati</taxon>
        <taxon>Pseudomonadota</taxon>
        <taxon>Gammaproteobacteria</taxon>
        <taxon>Cellvibrionales</taxon>
        <taxon>Porticoccaceae</taxon>
        <taxon>SAR92 clade</taxon>
    </lineage>
</organism>
<dbReference type="OrthoDB" id="9813569at2"/>
<dbReference type="eggNOG" id="COG0524">
    <property type="taxonomic scope" value="Bacteria"/>
</dbReference>
<evidence type="ECO:0000256" key="2">
    <source>
        <dbReference type="ARBA" id="ARBA00022679"/>
    </source>
</evidence>
<dbReference type="PANTHER" id="PTHR43320">
    <property type="entry name" value="SUGAR KINASE"/>
    <property type="match status" value="1"/>
</dbReference>
<protein>
    <recommendedName>
        <fullName evidence="4">Carbohydrate kinase PfkB domain-containing protein</fullName>
    </recommendedName>
</protein>
<name>Q1YVJ0_9GAMM</name>
<dbReference type="Gene3D" id="3.40.1190.20">
    <property type="match status" value="1"/>
</dbReference>
<evidence type="ECO:0000256" key="3">
    <source>
        <dbReference type="ARBA" id="ARBA00022777"/>
    </source>
</evidence>
<keyword evidence="2" id="KW-0808">Transferase</keyword>
<comment type="caution">
    <text evidence="5">The sequence shown here is derived from an EMBL/GenBank/DDBJ whole genome shotgun (WGS) entry which is preliminary data.</text>
</comment>
<dbReference type="InterPro" id="IPR011611">
    <property type="entry name" value="PfkB_dom"/>
</dbReference>
<evidence type="ECO:0000256" key="1">
    <source>
        <dbReference type="ARBA" id="ARBA00010688"/>
    </source>
</evidence>
<dbReference type="GO" id="GO:0016301">
    <property type="term" value="F:kinase activity"/>
    <property type="evidence" value="ECO:0007669"/>
    <property type="project" value="UniProtKB-KW"/>
</dbReference>
<dbReference type="Proteomes" id="UP000005555">
    <property type="component" value="Unassembled WGS sequence"/>
</dbReference>
<dbReference type="AlphaFoldDB" id="Q1YVJ0"/>
<dbReference type="SUPFAM" id="SSF53613">
    <property type="entry name" value="Ribokinase-like"/>
    <property type="match status" value="1"/>
</dbReference>